<reference evidence="1 2" key="1">
    <citation type="submission" date="2024-04" db="EMBL/GenBank/DDBJ databases">
        <title>Draft genome sequence of Pseudoxanthomonas putridarboris WD12.</title>
        <authorList>
            <person name="Oh J."/>
        </authorList>
    </citation>
    <scope>NUCLEOTIDE SEQUENCE [LARGE SCALE GENOMIC DNA]</scope>
    <source>
        <strain evidence="1 2">WD12</strain>
    </source>
</reference>
<dbReference type="Pfam" id="PF20116">
    <property type="entry name" value="DUF6506"/>
    <property type="match status" value="1"/>
</dbReference>
<comment type="caution">
    <text evidence="1">The sequence shown here is derived from an EMBL/GenBank/DDBJ whole genome shotgun (WGS) entry which is preliminary data.</text>
</comment>
<evidence type="ECO:0000313" key="1">
    <source>
        <dbReference type="EMBL" id="MEL1265113.1"/>
    </source>
</evidence>
<dbReference type="RefSeq" id="WP_341726286.1">
    <property type="nucleotide sequence ID" value="NZ_JBBWWT010000005.1"/>
</dbReference>
<organism evidence="1 2">
    <name type="scientific">Pseudoxanthomonas putridarboris</name>
    <dbReference type="NCBI Taxonomy" id="752605"/>
    <lineage>
        <taxon>Bacteria</taxon>
        <taxon>Pseudomonadati</taxon>
        <taxon>Pseudomonadota</taxon>
        <taxon>Gammaproteobacteria</taxon>
        <taxon>Lysobacterales</taxon>
        <taxon>Lysobacteraceae</taxon>
        <taxon>Pseudoxanthomonas</taxon>
    </lineage>
</organism>
<proteinExistence type="predicted"/>
<accession>A0ABU9J301</accession>
<dbReference type="Proteomes" id="UP001459204">
    <property type="component" value="Unassembled WGS sequence"/>
</dbReference>
<protein>
    <submittedName>
        <fullName evidence="1">DUF6506 family protein</fullName>
    </submittedName>
</protein>
<keyword evidence="2" id="KW-1185">Reference proteome</keyword>
<name>A0ABU9J301_9GAMM</name>
<gene>
    <name evidence="1" type="ORF">AAD027_12155</name>
</gene>
<sequence length="86" mass="9423">MAPTRYAFIIKAPGYRRKTHAAKMKSPAFHAEFVGVEDFDEALAAAGTLVDSGTQVIELCGGFSAQEATKLRRRFPDCDIGRVTYP</sequence>
<evidence type="ECO:0000313" key="2">
    <source>
        <dbReference type="Proteomes" id="UP001459204"/>
    </source>
</evidence>
<dbReference type="InterPro" id="IPR045441">
    <property type="entry name" value="DUF6506"/>
</dbReference>
<dbReference type="EMBL" id="JBBWWT010000005">
    <property type="protein sequence ID" value="MEL1265113.1"/>
    <property type="molecule type" value="Genomic_DNA"/>
</dbReference>